<evidence type="ECO:0000256" key="1">
    <source>
        <dbReference type="ARBA" id="ARBA00022676"/>
    </source>
</evidence>
<dbReference type="PANTHER" id="PTHR43363:SF1">
    <property type="entry name" value="HYPOXANTHINE-GUANINE PHOSPHORIBOSYLTRANSFERASE"/>
    <property type="match status" value="1"/>
</dbReference>
<name>A0A4Y5YHZ6_9GAMM</name>
<accession>A0A4Y5YHZ6</accession>
<keyword evidence="5" id="KW-1185">Reference proteome</keyword>
<protein>
    <submittedName>
        <fullName evidence="4">Hypoxanthine phosphoribosyltransferase</fullName>
    </submittedName>
</protein>
<dbReference type="GO" id="GO:0016757">
    <property type="term" value="F:glycosyltransferase activity"/>
    <property type="evidence" value="ECO:0007669"/>
    <property type="project" value="UniProtKB-KW"/>
</dbReference>
<dbReference type="Proteomes" id="UP000319809">
    <property type="component" value="Chromosome"/>
</dbReference>
<organism evidence="4 5">
    <name type="scientific">Shewanella polaris</name>
    <dbReference type="NCBI Taxonomy" id="2588449"/>
    <lineage>
        <taxon>Bacteria</taxon>
        <taxon>Pseudomonadati</taxon>
        <taxon>Pseudomonadota</taxon>
        <taxon>Gammaproteobacteria</taxon>
        <taxon>Alteromonadales</taxon>
        <taxon>Shewanellaceae</taxon>
        <taxon>Shewanella</taxon>
    </lineage>
</organism>
<proteinExistence type="predicted"/>
<feature type="domain" description="Phosphoribosyltransferase" evidence="3">
    <location>
        <begin position="10"/>
        <end position="164"/>
    </location>
</feature>
<dbReference type="InterPro" id="IPR029057">
    <property type="entry name" value="PRTase-like"/>
</dbReference>
<dbReference type="KEGG" id="spol:FH971_15895"/>
<evidence type="ECO:0000259" key="3">
    <source>
        <dbReference type="Pfam" id="PF00156"/>
    </source>
</evidence>
<dbReference type="SUPFAM" id="SSF53271">
    <property type="entry name" value="PRTase-like"/>
    <property type="match status" value="1"/>
</dbReference>
<dbReference type="RefSeq" id="WP_137225938.1">
    <property type="nucleotide sequence ID" value="NZ_CP041036.1"/>
</dbReference>
<dbReference type="AlphaFoldDB" id="A0A4Y5YHZ6"/>
<dbReference type="InterPro" id="IPR000836">
    <property type="entry name" value="PRTase_dom"/>
</dbReference>
<sequence>MTDKLYVSAQQLLEDSFRLAAQVYDSGFRPQFIVGIWRGGAPIGIAVQEYFDFKKVETDHIAVRTSSYYGIGTDKQDKNIKVHGLHYIIENANADDGLLIVDDVFDSGRSVDALIAKLGKFMRLNMPTDIRIACPYYKPKNTKVDLKPDYFIHASEDWLVFPHEVSGLNPQEIAEGKTDFKNIQELFL</sequence>
<keyword evidence="2 4" id="KW-0808">Transferase</keyword>
<evidence type="ECO:0000256" key="2">
    <source>
        <dbReference type="ARBA" id="ARBA00022679"/>
    </source>
</evidence>
<keyword evidence="1 4" id="KW-0328">Glycosyltransferase</keyword>
<dbReference type="PANTHER" id="PTHR43363">
    <property type="entry name" value="HYPOXANTHINE PHOSPHORIBOSYLTRANSFERASE"/>
    <property type="match status" value="1"/>
</dbReference>
<dbReference type="CDD" id="cd06223">
    <property type="entry name" value="PRTases_typeI"/>
    <property type="match status" value="1"/>
</dbReference>
<reference evidence="4 5" key="1">
    <citation type="submission" date="2019-06" db="EMBL/GenBank/DDBJ databases">
        <title>The genome of Shewanella sp. SM1901.</title>
        <authorList>
            <person name="Cha Q."/>
        </authorList>
    </citation>
    <scope>NUCLEOTIDE SEQUENCE [LARGE SCALE GENOMIC DNA]</scope>
    <source>
        <strain evidence="4 5">SM1901</strain>
    </source>
</reference>
<dbReference type="Pfam" id="PF00156">
    <property type="entry name" value="Pribosyltran"/>
    <property type="match status" value="1"/>
</dbReference>
<evidence type="ECO:0000313" key="4">
    <source>
        <dbReference type="EMBL" id="QDE32314.1"/>
    </source>
</evidence>
<evidence type="ECO:0000313" key="5">
    <source>
        <dbReference type="Proteomes" id="UP000319809"/>
    </source>
</evidence>
<gene>
    <name evidence="4" type="ORF">FH971_15895</name>
</gene>
<dbReference type="Gene3D" id="3.40.50.2020">
    <property type="match status" value="1"/>
</dbReference>
<dbReference type="EMBL" id="CP041036">
    <property type="protein sequence ID" value="QDE32314.1"/>
    <property type="molecule type" value="Genomic_DNA"/>
</dbReference>